<dbReference type="AlphaFoldDB" id="A0A2N7FJ57"/>
<dbReference type="CDD" id="cd00542">
    <property type="entry name" value="Ntn_PVA"/>
    <property type="match status" value="1"/>
</dbReference>
<organism evidence="5 6">
    <name type="scientific">Vibrio splendidus</name>
    <dbReference type="NCBI Taxonomy" id="29497"/>
    <lineage>
        <taxon>Bacteria</taxon>
        <taxon>Pseudomonadati</taxon>
        <taxon>Pseudomonadota</taxon>
        <taxon>Gammaproteobacteria</taxon>
        <taxon>Vibrionales</taxon>
        <taxon>Vibrionaceae</taxon>
        <taxon>Vibrio</taxon>
    </lineage>
</organism>
<gene>
    <name evidence="5" type="ORF">BCU17_13415</name>
</gene>
<evidence type="ECO:0000256" key="2">
    <source>
        <dbReference type="ARBA" id="ARBA00022801"/>
    </source>
</evidence>
<comment type="similarity">
    <text evidence="1">Belongs to the peptidase C59 family.</text>
</comment>
<evidence type="ECO:0000256" key="1">
    <source>
        <dbReference type="ARBA" id="ARBA00006625"/>
    </source>
</evidence>
<dbReference type="PANTHER" id="PTHR35527">
    <property type="entry name" value="CHOLOYLGLYCINE HYDROLASE"/>
    <property type="match status" value="1"/>
</dbReference>
<dbReference type="InterPro" id="IPR029055">
    <property type="entry name" value="Ntn_hydrolases_N"/>
</dbReference>
<feature type="signal peptide" evidence="3">
    <location>
        <begin position="1"/>
        <end position="28"/>
    </location>
</feature>
<dbReference type="EMBL" id="MCWU01000011">
    <property type="protein sequence ID" value="PMJ69333.1"/>
    <property type="molecule type" value="Genomic_DNA"/>
</dbReference>
<evidence type="ECO:0000256" key="3">
    <source>
        <dbReference type="SAM" id="SignalP"/>
    </source>
</evidence>
<keyword evidence="2 5" id="KW-0378">Hydrolase</keyword>
<dbReference type="GO" id="GO:0016787">
    <property type="term" value="F:hydrolase activity"/>
    <property type="evidence" value="ECO:0007669"/>
    <property type="project" value="UniProtKB-KW"/>
</dbReference>
<dbReference type="Pfam" id="PF02275">
    <property type="entry name" value="CBAH"/>
    <property type="match status" value="1"/>
</dbReference>
<dbReference type="PANTHER" id="PTHR35527:SF2">
    <property type="entry name" value="HYDROLASE"/>
    <property type="match status" value="1"/>
</dbReference>
<keyword evidence="3" id="KW-0732">Signal</keyword>
<dbReference type="SUPFAM" id="SSF56235">
    <property type="entry name" value="N-terminal nucleophile aminohydrolases (Ntn hydrolases)"/>
    <property type="match status" value="1"/>
</dbReference>
<evidence type="ECO:0000313" key="6">
    <source>
        <dbReference type="Proteomes" id="UP000235330"/>
    </source>
</evidence>
<name>A0A2N7FJ57_VIBSP</name>
<protein>
    <submittedName>
        <fullName evidence="5">Choloylglycine hydrolase</fullName>
    </submittedName>
</protein>
<accession>A0A2N7FJ57</accession>
<comment type="caution">
    <text evidence="5">The sequence shown here is derived from an EMBL/GenBank/DDBJ whole genome shotgun (WGS) entry which is preliminary data.</text>
</comment>
<sequence length="378" mass="41310">MNQFKKIAKKIGLISLLAPALHVGAVLACTSIALEAQDGAVVYGRTMEWGTFDLHSRVAIIPRGYEFEGSTPDGKPGMRWKAKYGAVALDAIQKDYMMDGMNEQGLVVGLLYHPGVAKYPEYNPSNSDHTIGSLEIANYVLTSFSTVDEVKEGLDKVQVVGIIEPALGIEAPIHLTVIDASGKAIVVEYLNGKLAIFDNPTRALTNSPSFDWHMTNLRNYINLTGAALPTKTLVRGSEDVDLAPIGAGTGFLNLPGDFTPPSRFIRAVAFTETARETADADETVYEVLRIMDNFNLPLGAAEGPAAESGKLDGMRSSTIWTSAADSKNLKYYYHTQHNRKVRMIDLNNIDFSANNSHIQHLELDVRKVQEIDDITPIN</sequence>
<dbReference type="Proteomes" id="UP000235330">
    <property type="component" value="Unassembled WGS sequence"/>
</dbReference>
<dbReference type="Gene3D" id="3.60.60.10">
    <property type="entry name" value="Penicillin V Acylase, Chain A"/>
    <property type="match status" value="1"/>
</dbReference>
<dbReference type="RefSeq" id="WP_102515580.1">
    <property type="nucleotide sequence ID" value="NZ_CAWNSM010000011.1"/>
</dbReference>
<proteinExistence type="inferred from homology"/>
<dbReference type="InterPro" id="IPR029132">
    <property type="entry name" value="CBAH/NAAA_C"/>
</dbReference>
<reference evidence="6" key="1">
    <citation type="submission" date="2016-07" db="EMBL/GenBank/DDBJ databases">
        <title>Nontailed viruses are major unrecognized killers of bacteria in the ocean.</title>
        <authorList>
            <person name="Kauffman K."/>
            <person name="Hussain F."/>
            <person name="Yang J."/>
            <person name="Arevalo P."/>
            <person name="Brown J."/>
            <person name="Cutler M."/>
            <person name="Kelly L."/>
            <person name="Polz M.F."/>
        </authorList>
    </citation>
    <scope>NUCLEOTIDE SEQUENCE [LARGE SCALE GENOMIC DNA]</scope>
    <source>
        <strain evidence="6">10N.261.55.E11</strain>
    </source>
</reference>
<feature type="chain" id="PRO_5014756735" evidence="3">
    <location>
        <begin position="29"/>
        <end position="378"/>
    </location>
</feature>
<evidence type="ECO:0000259" key="4">
    <source>
        <dbReference type="Pfam" id="PF02275"/>
    </source>
</evidence>
<evidence type="ECO:0000313" key="5">
    <source>
        <dbReference type="EMBL" id="PMJ69333.1"/>
    </source>
</evidence>
<dbReference type="InterPro" id="IPR052193">
    <property type="entry name" value="Peptidase_C59"/>
</dbReference>
<feature type="domain" description="Choloylglycine hydrolase/NAAA C-terminal" evidence="4">
    <location>
        <begin position="29"/>
        <end position="352"/>
    </location>
</feature>
<dbReference type="PROSITE" id="PS51257">
    <property type="entry name" value="PROKAR_LIPOPROTEIN"/>
    <property type="match status" value="1"/>
</dbReference>